<sequence>MLECIVTKFGGSSLANDEQFRKVRSILELEPTRRYLVPSAPGKRFKEDDKVTDLLYQCYDLACEGKSIAEPFSRIRDRYLSIARALHLKVDINSKLDEVEQGISSGKGKDWCASRGEYLCGILMADYLGWRFVDPIDGIFFNDNGTLDDEKTQEKLSALLADGEPAVVPGFYGSKANGEVCTFSRSGSDITGALVARAVNADVYENWTDVSGFLMADPRIIENPAEISSITYKELRELSHMGASVLHEDAMFPVHKAGIPTNIRNTNKPYHPGTMISKNAPNEISVPTITGIAGHKGYSVISIEKSMMNSEVGFGRKVLQVLENYGVSFEHMPTGIDSMCVVVNSATLEPHRADILREIEALVNGSGSVSVSDNMSIIATVGRGMVHNCGTAARLFSAMSRARINVRMIDQGSSELSIIVGVNDNDFEATIHAIYHEFVG</sequence>
<evidence type="ECO:0000313" key="1">
    <source>
        <dbReference type="EMBL" id="QUC66741.1"/>
    </source>
</evidence>
<organism evidence="1 2">
    <name type="scientific">Aristaeella hokkaidonensis</name>
    <dbReference type="NCBI Taxonomy" id="3046382"/>
    <lineage>
        <taxon>Bacteria</taxon>
        <taxon>Bacillati</taxon>
        <taxon>Bacillota</taxon>
        <taxon>Clostridia</taxon>
        <taxon>Eubacteriales</taxon>
        <taxon>Aristaeellaceae</taxon>
        <taxon>Aristaeella</taxon>
    </lineage>
</organism>
<proteinExistence type="predicted"/>
<dbReference type="EC" id="2.7.2.4" evidence="1"/>
<keyword evidence="2" id="KW-1185">Reference proteome</keyword>
<gene>
    <name evidence="1" type="ORF">JYE49_12935</name>
</gene>
<keyword evidence="1" id="KW-0418">Kinase</keyword>
<keyword evidence="1" id="KW-0808">Transferase</keyword>
<reference evidence="1" key="1">
    <citation type="submission" date="2021-01" db="EMBL/GenBank/DDBJ databases">
        <title>Complete genome sequence of Clostridiales bacterium R-7.</title>
        <authorList>
            <person name="Mahoney-Kurpe S.C."/>
            <person name="Palevich N."/>
            <person name="Koike S."/>
            <person name="Moon C.D."/>
            <person name="Attwood G.T."/>
        </authorList>
    </citation>
    <scope>NUCLEOTIDE SEQUENCE</scope>
    <source>
        <strain evidence="1">R-7</strain>
    </source>
</reference>
<name>A0AC61MW40_9FIRM</name>
<dbReference type="Proteomes" id="UP000682782">
    <property type="component" value="Chromosome"/>
</dbReference>
<protein>
    <submittedName>
        <fullName evidence="1">Aspartate kinase</fullName>
        <ecNumber evidence="1">2.7.2.4</ecNumber>
    </submittedName>
</protein>
<accession>A0AC61MW40</accession>
<dbReference type="EMBL" id="CP068393">
    <property type="protein sequence ID" value="QUC66741.1"/>
    <property type="molecule type" value="Genomic_DNA"/>
</dbReference>
<evidence type="ECO:0000313" key="2">
    <source>
        <dbReference type="Proteomes" id="UP000682782"/>
    </source>
</evidence>